<feature type="compositionally biased region" description="Polar residues" evidence="3">
    <location>
        <begin position="341"/>
        <end position="361"/>
    </location>
</feature>
<dbReference type="GO" id="GO:0016020">
    <property type="term" value="C:membrane"/>
    <property type="evidence" value="ECO:0007669"/>
    <property type="project" value="UniProtKB-SubCell"/>
</dbReference>
<dbReference type="Gramene" id="KOM48219">
    <property type="protein sequence ID" value="KOM48219"/>
    <property type="gene ID" value="LR48_Vigan07g192300"/>
</dbReference>
<feature type="chain" id="PRO_5005596081" description="Wall-associated receptor kinase galacturonan-binding domain-containing protein" evidence="4">
    <location>
        <begin position="32"/>
        <end position="399"/>
    </location>
</feature>
<feature type="signal peptide" evidence="4">
    <location>
        <begin position="1"/>
        <end position="31"/>
    </location>
</feature>
<feature type="region of interest" description="Disordered" evidence="3">
    <location>
        <begin position="333"/>
        <end position="399"/>
    </location>
</feature>
<dbReference type="Pfam" id="PF13947">
    <property type="entry name" value="GUB_WAK_bind"/>
    <property type="match status" value="1"/>
</dbReference>
<evidence type="ECO:0000256" key="2">
    <source>
        <dbReference type="ARBA" id="ARBA00022729"/>
    </source>
</evidence>
<dbReference type="Proteomes" id="UP000053144">
    <property type="component" value="Chromosome 7"/>
</dbReference>
<reference evidence="7" key="1">
    <citation type="journal article" date="2015" name="Proc. Natl. Acad. Sci. U.S.A.">
        <title>Genome sequencing of adzuki bean (Vigna angularis) provides insight into high starch and low fat accumulation and domestication.</title>
        <authorList>
            <person name="Yang K."/>
            <person name="Tian Z."/>
            <person name="Chen C."/>
            <person name="Luo L."/>
            <person name="Zhao B."/>
            <person name="Wang Z."/>
            <person name="Yu L."/>
            <person name="Li Y."/>
            <person name="Sun Y."/>
            <person name="Li W."/>
            <person name="Chen Y."/>
            <person name="Li Y."/>
            <person name="Zhang Y."/>
            <person name="Ai D."/>
            <person name="Zhao J."/>
            <person name="Shang C."/>
            <person name="Ma Y."/>
            <person name="Wu B."/>
            <person name="Wang M."/>
            <person name="Gao L."/>
            <person name="Sun D."/>
            <person name="Zhang P."/>
            <person name="Guo F."/>
            <person name="Wang W."/>
            <person name="Li Y."/>
            <person name="Wang J."/>
            <person name="Varshney R.K."/>
            <person name="Wang J."/>
            <person name="Ling H.Q."/>
            <person name="Wan P."/>
        </authorList>
    </citation>
    <scope>NUCLEOTIDE SEQUENCE</scope>
    <source>
        <strain evidence="7">cv. Jingnong 6</strain>
    </source>
</reference>
<feature type="domain" description="Wall-associated receptor kinase galacturonan-binding" evidence="5">
    <location>
        <begin position="37"/>
        <end position="100"/>
    </location>
</feature>
<evidence type="ECO:0000256" key="4">
    <source>
        <dbReference type="SAM" id="SignalP"/>
    </source>
</evidence>
<evidence type="ECO:0000313" key="7">
    <source>
        <dbReference type="Proteomes" id="UP000053144"/>
    </source>
</evidence>
<dbReference type="PANTHER" id="PTHR33138">
    <property type="entry name" value="OS01G0690200 PROTEIN"/>
    <property type="match status" value="1"/>
</dbReference>
<dbReference type="GO" id="GO:0030247">
    <property type="term" value="F:polysaccharide binding"/>
    <property type="evidence" value="ECO:0007669"/>
    <property type="project" value="InterPro"/>
</dbReference>
<dbReference type="EMBL" id="CM003377">
    <property type="protein sequence ID" value="KOM48219.1"/>
    <property type="molecule type" value="Genomic_DNA"/>
</dbReference>
<organism evidence="6 7">
    <name type="scientific">Phaseolus angularis</name>
    <name type="common">Azuki bean</name>
    <name type="synonym">Vigna angularis</name>
    <dbReference type="NCBI Taxonomy" id="3914"/>
    <lineage>
        <taxon>Eukaryota</taxon>
        <taxon>Viridiplantae</taxon>
        <taxon>Streptophyta</taxon>
        <taxon>Embryophyta</taxon>
        <taxon>Tracheophyta</taxon>
        <taxon>Spermatophyta</taxon>
        <taxon>Magnoliopsida</taxon>
        <taxon>eudicotyledons</taxon>
        <taxon>Gunneridae</taxon>
        <taxon>Pentapetalae</taxon>
        <taxon>rosids</taxon>
        <taxon>fabids</taxon>
        <taxon>Fabales</taxon>
        <taxon>Fabaceae</taxon>
        <taxon>Papilionoideae</taxon>
        <taxon>50 kb inversion clade</taxon>
        <taxon>NPAAA clade</taxon>
        <taxon>indigoferoid/millettioid clade</taxon>
        <taxon>Phaseoleae</taxon>
        <taxon>Vigna</taxon>
    </lineage>
</organism>
<name>A0A0L9V0B2_PHAAN</name>
<evidence type="ECO:0000256" key="1">
    <source>
        <dbReference type="ARBA" id="ARBA00004167"/>
    </source>
</evidence>
<sequence>MSVLPCCSRCAQLVVLSMATILLLFYQTCCAKHGTSCPSSSCGEIRHIKHPFRLKDDPPSCGLPEYEFDCVNNRTLVTLFSGKYYVEEINYDRYRIRLIDPGVVEDTSCSFPRYFLYTQSFSAPDKDLLITLSGEEYGYKVVFLNCSYRVSDDPRYVKVKSGGGCDFGGYTYAVLDRGDPEFTVMDVKAGCRLKVATFLNWTHGSQTHDRNVSYTDILKSLEEGFWLTWLPVACREQCGKGMDCDFNQTTQQIQCLGCEIFIHHGVSNCGLLGTCSANKATDSSDKRGDEDLRRGGNIGGRHQTSGAAGAVVQAPCSWCGARRAVQRRAVQGRCSDGGSGTVQQASQCNGDNNVDSSSKAPKSNGGNDNGEGDKDERERRMKQKKIEGRRKRVRNEEEK</sequence>
<evidence type="ECO:0000256" key="3">
    <source>
        <dbReference type="SAM" id="MobiDB-lite"/>
    </source>
</evidence>
<evidence type="ECO:0000313" key="6">
    <source>
        <dbReference type="EMBL" id="KOM48219.1"/>
    </source>
</evidence>
<evidence type="ECO:0000259" key="5">
    <source>
        <dbReference type="Pfam" id="PF13947"/>
    </source>
</evidence>
<protein>
    <recommendedName>
        <fullName evidence="5">Wall-associated receptor kinase galacturonan-binding domain-containing protein</fullName>
    </recommendedName>
</protein>
<feature type="compositionally biased region" description="Basic residues" evidence="3">
    <location>
        <begin position="380"/>
        <end position="393"/>
    </location>
</feature>
<comment type="subcellular location">
    <subcellularLocation>
        <location evidence="1">Membrane</location>
        <topology evidence="1">Single-pass membrane protein</topology>
    </subcellularLocation>
</comment>
<dbReference type="AlphaFoldDB" id="A0A0L9V0B2"/>
<feature type="compositionally biased region" description="Basic and acidic residues" evidence="3">
    <location>
        <begin position="282"/>
        <end position="294"/>
    </location>
</feature>
<dbReference type="PANTHER" id="PTHR33138:SF30">
    <property type="entry name" value="LEAF RUST 10 DISEASE-RESISTANCE LOCUS RECEPTOR-LIKE PROTEIN KINASE-LIKE 2.7"/>
    <property type="match status" value="1"/>
</dbReference>
<dbReference type="STRING" id="3914.A0A0L9V0B2"/>
<gene>
    <name evidence="6" type="ORF">LR48_Vigan07g192300</name>
</gene>
<accession>A0A0L9V0B2</accession>
<dbReference type="InterPro" id="IPR025287">
    <property type="entry name" value="WAK_GUB"/>
</dbReference>
<feature type="region of interest" description="Disordered" evidence="3">
    <location>
        <begin position="280"/>
        <end position="306"/>
    </location>
</feature>
<keyword evidence="2 4" id="KW-0732">Signal</keyword>
<proteinExistence type="predicted"/>